<dbReference type="OrthoDB" id="2993351at2759"/>
<dbReference type="PANTHER" id="PTHR40780:SF2">
    <property type="entry name" value="DUF3669 DOMAIN-CONTAINING PROTEIN"/>
    <property type="match status" value="1"/>
</dbReference>
<proteinExistence type="predicted"/>
<evidence type="ECO:0000313" key="2">
    <source>
        <dbReference type="EMBL" id="OQO00355.1"/>
    </source>
</evidence>
<evidence type="ECO:0000259" key="1">
    <source>
        <dbReference type="Pfam" id="PF12417"/>
    </source>
</evidence>
<dbReference type="EMBL" id="NAJO01000035">
    <property type="protein sequence ID" value="OQO00355.1"/>
    <property type="molecule type" value="Genomic_DNA"/>
</dbReference>
<dbReference type="Proteomes" id="UP000192596">
    <property type="component" value="Unassembled WGS sequence"/>
</dbReference>
<keyword evidence="3" id="KW-1185">Reference proteome</keyword>
<sequence>MLDKPFIQQHGFARYLQRLLSMKPFWAACEATAAFVHNYAPIGEGQCGTIYALRNAHDVAKVAKEDKVPSLKQDRRTHERVLATFNNLDKIIVKPAINIPHLVTWIEPEDWAWWDAQGVAEHERAIYSAISSHSLITSRIHPLSESAREALFDYFAPPQLKPEPARSTELAKEKNKDCLIRVYLGRRQPRSPSAMLKLRNFDLMVNEMEDLGLDTAVYAVTMARTLAILHWGVGTDGNDIEFVLGMALQSSQVCDLPYVGDAALPTQQAMAMWLLDFNQCAFFEHNKAGLKQLVDAFFWNDP</sequence>
<dbReference type="PANTHER" id="PTHR40780">
    <property type="entry name" value="DUF3669 DOMAIN-CONTAINING PROTEIN"/>
    <property type="match status" value="1"/>
</dbReference>
<dbReference type="Pfam" id="PF12417">
    <property type="entry name" value="DUF3669"/>
    <property type="match status" value="1"/>
</dbReference>
<accession>A0A1V8SMG1</accession>
<dbReference type="AlphaFoldDB" id="A0A1V8SMG1"/>
<reference evidence="3" key="1">
    <citation type="submission" date="2017-03" db="EMBL/GenBank/DDBJ databases">
        <title>Genomes of endolithic fungi from Antarctica.</title>
        <authorList>
            <person name="Coleine C."/>
            <person name="Masonjones S."/>
            <person name="Stajich J.E."/>
        </authorList>
    </citation>
    <scope>NUCLEOTIDE SEQUENCE [LARGE SCALE GENOMIC DNA]</scope>
    <source>
        <strain evidence="3">CCFEE 5527</strain>
    </source>
</reference>
<feature type="domain" description="DUF3669" evidence="1">
    <location>
        <begin position="272"/>
        <end position="302"/>
    </location>
</feature>
<protein>
    <recommendedName>
        <fullName evidence="1">DUF3669 domain-containing protein</fullName>
    </recommendedName>
</protein>
<comment type="caution">
    <text evidence="2">The sequence shown here is derived from an EMBL/GenBank/DDBJ whole genome shotgun (WGS) entry which is preliminary data.</text>
</comment>
<evidence type="ECO:0000313" key="3">
    <source>
        <dbReference type="Proteomes" id="UP000192596"/>
    </source>
</evidence>
<organism evidence="2 3">
    <name type="scientific">Cryoendolithus antarcticus</name>
    <dbReference type="NCBI Taxonomy" id="1507870"/>
    <lineage>
        <taxon>Eukaryota</taxon>
        <taxon>Fungi</taxon>
        <taxon>Dikarya</taxon>
        <taxon>Ascomycota</taxon>
        <taxon>Pezizomycotina</taxon>
        <taxon>Dothideomycetes</taxon>
        <taxon>Dothideomycetidae</taxon>
        <taxon>Cladosporiales</taxon>
        <taxon>Cladosporiaceae</taxon>
        <taxon>Cryoendolithus</taxon>
    </lineage>
</organism>
<dbReference type="InterPro" id="IPR022137">
    <property type="entry name" value="Znf_prot_DUF3669"/>
</dbReference>
<gene>
    <name evidence="2" type="ORF">B0A48_13702</name>
</gene>
<dbReference type="InParanoid" id="A0A1V8SMG1"/>
<name>A0A1V8SMG1_9PEZI</name>